<dbReference type="Proteomes" id="UP000003457">
    <property type="component" value="Unassembled WGS sequence"/>
</dbReference>
<evidence type="ECO:0000313" key="1">
    <source>
        <dbReference type="EMBL" id="EFO77855.1"/>
    </source>
</evidence>
<proteinExistence type="predicted"/>
<evidence type="ECO:0000313" key="2">
    <source>
        <dbReference type="Proteomes" id="UP000003457"/>
    </source>
</evidence>
<dbReference type="Gene3D" id="3.40.1310.20">
    <property type="match status" value="1"/>
</dbReference>
<sequence length="429" mass="48578">MANVEKTYDFKKIAAAIEKKQGLRSGAKRKAWFLTLNNPCEHIPECSDMQPEEVVDWANRHWCMNSKGELRKNRGSGCCYERGLKEHTDHIHIVLCAINTGCTAEVVVRAFPMADVEIAKGSVEDLRDYLAKTGKHADKEDTTVVSPRYMGEAIVDNPNAKESREDGEKGLSRTESHRKLVLDAIWNDGYSYDDLLSDPELNVYASGMRKDMLLDLIAVRDKQQRKKKRDVRAVWIISPDDPHNALEAARAWLSDRFGWDWGEYDFGRFVQSKLSEKSRAVLAYVSSDNAVNDISVDLNRLLTRNPVQFNYSYDDSFWAAWETVVIVSSDEPRALVTGKFKDFVLHCAVPQHIGNWDEKLTAKTVMNVLDEKISDPYKNLTAEQIANYFDVKSVVTFSASAIEANDGYIPMTWDGQPSAFSESTKEVGR</sequence>
<organism evidence="1 2">
    <name type="scientific">Bifidobacterium dentium JCVIHMP022</name>
    <dbReference type="NCBI Taxonomy" id="553191"/>
    <lineage>
        <taxon>Bacteria</taxon>
        <taxon>Bacillati</taxon>
        <taxon>Actinomycetota</taxon>
        <taxon>Actinomycetes</taxon>
        <taxon>Bifidobacteriales</taxon>
        <taxon>Bifidobacteriaceae</taxon>
        <taxon>Bifidobacterium</taxon>
    </lineage>
</organism>
<gene>
    <name evidence="1" type="ORF">HMPREF9003_1555</name>
</gene>
<protein>
    <submittedName>
        <fullName evidence="1">Uncharacterized protein</fullName>
    </submittedName>
</protein>
<name>A0AB72Z122_9BIFI</name>
<accession>A0AB72Z122</accession>
<dbReference type="RefSeq" id="WP_003843149.1">
    <property type="nucleotide sequence ID" value="NZ_AEHJ01000018.1"/>
</dbReference>
<comment type="caution">
    <text evidence="1">The sequence shown here is derived from an EMBL/GenBank/DDBJ whole genome shotgun (WGS) entry which is preliminary data.</text>
</comment>
<reference evidence="1 2" key="1">
    <citation type="submission" date="2010-10" db="EMBL/GenBank/DDBJ databases">
        <authorList>
            <person name="Durkin A.S."/>
            <person name="Madupu R."/>
            <person name="Torralba M."/>
            <person name="Gillis M."/>
            <person name="Methe B."/>
            <person name="Sutton G."/>
            <person name="Nelson K.E."/>
        </authorList>
    </citation>
    <scope>NUCLEOTIDE SEQUENCE [LARGE SCALE GENOMIC DNA]</scope>
    <source>
        <strain evidence="1 2">JCVIHMP022</strain>
    </source>
</reference>
<dbReference type="AlphaFoldDB" id="A0AB72Z122"/>
<dbReference type="EMBL" id="AEHJ01000018">
    <property type="protein sequence ID" value="EFO77855.1"/>
    <property type="molecule type" value="Genomic_DNA"/>
</dbReference>